<proteinExistence type="predicted"/>
<evidence type="ECO:0000256" key="1">
    <source>
        <dbReference type="SAM" id="MobiDB-lite"/>
    </source>
</evidence>
<dbReference type="Proteomes" id="UP000296049">
    <property type="component" value="Unassembled WGS sequence"/>
</dbReference>
<evidence type="ECO:0000313" key="3">
    <source>
        <dbReference type="Proteomes" id="UP000296049"/>
    </source>
</evidence>
<dbReference type="AlphaFoldDB" id="R0K8M4"/>
<protein>
    <submittedName>
        <fullName evidence="2">Uncharacterized protein</fullName>
    </submittedName>
</protein>
<feature type="region of interest" description="Disordered" evidence="1">
    <location>
        <begin position="51"/>
        <end position="83"/>
    </location>
</feature>
<keyword evidence="3" id="KW-1185">Reference proteome</keyword>
<evidence type="ECO:0000313" key="2">
    <source>
        <dbReference type="EMBL" id="EOB06182.1"/>
    </source>
</evidence>
<reference evidence="3" key="1">
    <citation type="journal article" date="2013" name="Nat. Genet.">
        <title>The duck genome and transcriptome provide insight into an avian influenza virus reservoir species.</title>
        <authorList>
            <person name="Huang Y."/>
            <person name="Li Y."/>
            <person name="Burt D.W."/>
            <person name="Chen H."/>
            <person name="Zhang Y."/>
            <person name="Qian W."/>
            <person name="Kim H."/>
            <person name="Gan S."/>
            <person name="Zhao Y."/>
            <person name="Li J."/>
            <person name="Yi K."/>
            <person name="Feng H."/>
            <person name="Zhu P."/>
            <person name="Li B."/>
            <person name="Liu Q."/>
            <person name="Fairley S."/>
            <person name="Magor K.E."/>
            <person name="Du Z."/>
            <person name="Hu X."/>
            <person name="Goodman L."/>
            <person name="Tafer H."/>
            <person name="Vignal A."/>
            <person name="Lee T."/>
            <person name="Kim K.W."/>
            <person name="Sheng Z."/>
            <person name="An Y."/>
            <person name="Searle S."/>
            <person name="Herrero J."/>
            <person name="Groenen M.A."/>
            <person name="Crooijmans R.P."/>
            <person name="Faraut T."/>
            <person name="Cai Q."/>
            <person name="Webster R.G."/>
            <person name="Aldridge J.R."/>
            <person name="Warren W.C."/>
            <person name="Bartschat S."/>
            <person name="Kehr S."/>
            <person name="Marz M."/>
            <person name="Stadler P.F."/>
            <person name="Smith J."/>
            <person name="Kraus R.H."/>
            <person name="Zhao Y."/>
            <person name="Ren L."/>
            <person name="Fei J."/>
            <person name="Morisson M."/>
            <person name="Kaiser P."/>
            <person name="Griffin D.K."/>
            <person name="Rao M."/>
            <person name="Pitel F."/>
            <person name="Wang J."/>
            <person name="Li N."/>
        </authorList>
    </citation>
    <scope>NUCLEOTIDE SEQUENCE [LARGE SCALE GENOMIC DNA]</scope>
</reference>
<dbReference type="EMBL" id="KB742629">
    <property type="protein sequence ID" value="EOB06182.1"/>
    <property type="molecule type" value="Genomic_DNA"/>
</dbReference>
<gene>
    <name evidence="2" type="ORF">Anapl_01212</name>
</gene>
<accession>R0K8M4</accession>
<name>R0K8M4_ANAPL</name>
<organism evidence="2 3">
    <name type="scientific">Anas platyrhynchos</name>
    <name type="common">Mallard</name>
    <name type="synonym">Anas boschas</name>
    <dbReference type="NCBI Taxonomy" id="8839"/>
    <lineage>
        <taxon>Eukaryota</taxon>
        <taxon>Metazoa</taxon>
        <taxon>Chordata</taxon>
        <taxon>Craniata</taxon>
        <taxon>Vertebrata</taxon>
        <taxon>Euteleostomi</taxon>
        <taxon>Archelosauria</taxon>
        <taxon>Archosauria</taxon>
        <taxon>Dinosauria</taxon>
        <taxon>Saurischia</taxon>
        <taxon>Theropoda</taxon>
        <taxon>Coelurosauria</taxon>
        <taxon>Aves</taxon>
        <taxon>Neognathae</taxon>
        <taxon>Galloanserae</taxon>
        <taxon>Anseriformes</taxon>
        <taxon>Anatidae</taxon>
        <taxon>Anatinae</taxon>
        <taxon>Anas</taxon>
    </lineage>
</organism>
<sequence length="92" mass="10007">MQRSSEQPLPCRLSLSGAAAAMFRSPILGLRGRRWRRCGFVAKMATGHEAVGQKGKPLDGSGYTKEQGTGLRPTHRGEETFPGPRLWELVGA</sequence>